<organism evidence="4 5">
    <name type="scientific">Leptidea sinapis</name>
    <dbReference type="NCBI Taxonomy" id="189913"/>
    <lineage>
        <taxon>Eukaryota</taxon>
        <taxon>Metazoa</taxon>
        <taxon>Ecdysozoa</taxon>
        <taxon>Arthropoda</taxon>
        <taxon>Hexapoda</taxon>
        <taxon>Insecta</taxon>
        <taxon>Pterygota</taxon>
        <taxon>Neoptera</taxon>
        <taxon>Endopterygota</taxon>
        <taxon>Lepidoptera</taxon>
        <taxon>Glossata</taxon>
        <taxon>Ditrysia</taxon>
        <taxon>Papilionoidea</taxon>
        <taxon>Pieridae</taxon>
        <taxon>Dismorphiinae</taxon>
        <taxon>Leptidea</taxon>
    </lineage>
</organism>
<dbReference type="PANTHER" id="PTHR46674:SF1">
    <property type="entry name" value="INACTIVE PEPTIDYL-PROLYL CIS-TRANS ISOMERASE FKBP6"/>
    <property type="match status" value="1"/>
</dbReference>
<keyword evidence="2 3" id="KW-0802">TPR repeat</keyword>
<proteinExistence type="predicted"/>
<dbReference type="InterPro" id="IPR019734">
    <property type="entry name" value="TPR_rpt"/>
</dbReference>
<dbReference type="GO" id="GO:0003755">
    <property type="term" value="F:peptidyl-prolyl cis-trans isomerase activity"/>
    <property type="evidence" value="ECO:0007669"/>
    <property type="project" value="InterPro"/>
</dbReference>
<dbReference type="InterPro" id="IPR013105">
    <property type="entry name" value="TPR_2"/>
</dbReference>
<dbReference type="InterPro" id="IPR011990">
    <property type="entry name" value="TPR-like_helical_dom_sf"/>
</dbReference>
<dbReference type="SMART" id="SM00028">
    <property type="entry name" value="TPR"/>
    <property type="match status" value="2"/>
</dbReference>
<evidence type="ECO:0000256" key="3">
    <source>
        <dbReference type="PROSITE-ProRule" id="PRU00339"/>
    </source>
</evidence>
<dbReference type="Proteomes" id="UP000324832">
    <property type="component" value="Unassembled WGS sequence"/>
</dbReference>
<sequence>MMLSCPEYHTFRSLESKMIDCVSSGDVKMLILEEGDGPLVPVDAEVLIHYAAYWEQATIPFDSTLTRNNGQPMPALAWGPYGVLPRIKPEPALFVIALYSVNDTQAAVRFNDLPVAEQSKFENTTRTVNSLHTQAKDYFAKQKFNKCIKNYQQSMTVLNMSLPKDKNEENEIKRLRINTYVNLAVCYYKINKPKHVINMCQNLDYVTDINKHCKALFYYGRAYEMLGKTEDAIKYYKMAKRLEPKNHEIGKALADLDRYNKKSAATEKDLWQKAFKLEPQTKKRNYDVDADFQATVRDMCQNVADSEEYMKFNLPESFTPNEIGFIRDLCDEFEGLVLQENNVGKKKTFSIIKQGLVIG</sequence>
<name>A0A5E4Q6H3_9NEOP</name>
<gene>
    <name evidence="4" type="ORF">LSINAPIS_LOCUS5964</name>
</gene>
<dbReference type="InterPro" id="IPR046357">
    <property type="entry name" value="PPIase_dom_sf"/>
</dbReference>
<dbReference type="Gene3D" id="1.25.40.10">
    <property type="entry name" value="Tetratricopeptide repeat domain"/>
    <property type="match status" value="1"/>
</dbReference>
<dbReference type="Gene3D" id="3.10.50.40">
    <property type="match status" value="1"/>
</dbReference>
<feature type="repeat" description="TPR" evidence="3">
    <location>
        <begin position="213"/>
        <end position="246"/>
    </location>
</feature>
<dbReference type="EMBL" id="FZQP02001793">
    <property type="protein sequence ID" value="VVC93865.1"/>
    <property type="molecule type" value="Genomic_DNA"/>
</dbReference>
<dbReference type="Pfam" id="PF07719">
    <property type="entry name" value="TPR_2"/>
    <property type="match status" value="1"/>
</dbReference>
<evidence type="ECO:0000313" key="4">
    <source>
        <dbReference type="EMBL" id="VVC93865.1"/>
    </source>
</evidence>
<keyword evidence="5" id="KW-1185">Reference proteome</keyword>
<evidence type="ECO:0000256" key="1">
    <source>
        <dbReference type="ARBA" id="ARBA00022737"/>
    </source>
</evidence>
<dbReference type="InterPro" id="IPR042282">
    <property type="entry name" value="FKBP6/shu"/>
</dbReference>
<evidence type="ECO:0000313" key="5">
    <source>
        <dbReference type="Proteomes" id="UP000324832"/>
    </source>
</evidence>
<evidence type="ECO:0000256" key="2">
    <source>
        <dbReference type="ARBA" id="ARBA00022803"/>
    </source>
</evidence>
<dbReference type="SUPFAM" id="SSF48452">
    <property type="entry name" value="TPR-like"/>
    <property type="match status" value="1"/>
</dbReference>
<protein>
    <submittedName>
        <fullName evidence="4">Uncharacterized protein</fullName>
    </submittedName>
</protein>
<dbReference type="PROSITE" id="PS50005">
    <property type="entry name" value="TPR"/>
    <property type="match status" value="1"/>
</dbReference>
<accession>A0A5E4Q6H3</accession>
<dbReference type="PANTHER" id="PTHR46674">
    <property type="entry name" value="INACTIVE PEPTIDYL-PROLYL CIS-TRANS ISOMERASE FKBP6"/>
    <property type="match status" value="1"/>
</dbReference>
<dbReference type="AlphaFoldDB" id="A0A5E4Q6H3"/>
<keyword evidence="1" id="KW-0677">Repeat</keyword>
<reference evidence="4 5" key="1">
    <citation type="submission" date="2017-07" db="EMBL/GenBank/DDBJ databases">
        <authorList>
            <person name="Talla V."/>
            <person name="Backstrom N."/>
        </authorList>
    </citation>
    <scope>NUCLEOTIDE SEQUENCE [LARGE SCALE GENOMIC DNA]</scope>
</reference>